<sequence>MWCWYRTQAIGGPAQVALFVHADRAAQCSQAQPDLVVGTIAGDVTLRLSGSFTQSSQFTIGALTTAPTVGIPVARSAA</sequence>
<protein>
    <submittedName>
        <fullName evidence="1">Uncharacterized protein</fullName>
    </submittedName>
</protein>
<proteinExistence type="predicted"/>
<comment type="caution">
    <text evidence="1">The sequence shown here is derived from an EMBL/GenBank/DDBJ whole genome shotgun (WGS) entry which is preliminary data.</text>
</comment>
<evidence type="ECO:0000313" key="2">
    <source>
        <dbReference type="Proteomes" id="UP000319478"/>
    </source>
</evidence>
<evidence type="ECO:0000313" key="1">
    <source>
        <dbReference type="EMBL" id="GEC64536.1"/>
    </source>
</evidence>
<name>A0ABQ0SH00_NOVHA</name>
<gene>
    <name evidence="1" type="ORF">GHA01_23850</name>
</gene>
<dbReference type="Proteomes" id="UP000319478">
    <property type="component" value="Unassembled WGS sequence"/>
</dbReference>
<keyword evidence="2" id="KW-1185">Reference proteome</keyword>
<organism evidence="1 2">
    <name type="scientific">Novacetimonas hansenii</name>
    <name type="common">Komagataeibacter hansenii</name>
    <dbReference type="NCBI Taxonomy" id="436"/>
    <lineage>
        <taxon>Bacteria</taxon>
        <taxon>Pseudomonadati</taxon>
        <taxon>Pseudomonadota</taxon>
        <taxon>Alphaproteobacteria</taxon>
        <taxon>Acetobacterales</taxon>
        <taxon>Acetobacteraceae</taxon>
        <taxon>Novacetimonas</taxon>
    </lineage>
</organism>
<reference evidence="1 2" key="1">
    <citation type="submission" date="2019-06" db="EMBL/GenBank/DDBJ databases">
        <title>Whole genome shotgun sequence of Komagataeibacter hansenii NBRC 14820.</title>
        <authorList>
            <person name="Hosoyama A."/>
            <person name="Uohara A."/>
            <person name="Ohji S."/>
            <person name="Ichikawa N."/>
        </authorList>
    </citation>
    <scope>NUCLEOTIDE SEQUENCE [LARGE SCALE GENOMIC DNA]</scope>
    <source>
        <strain evidence="1 2">NBRC 14820</strain>
    </source>
</reference>
<accession>A0ABQ0SH00</accession>
<dbReference type="EMBL" id="BJNN01000125">
    <property type="protein sequence ID" value="GEC64536.1"/>
    <property type="molecule type" value="Genomic_DNA"/>
</dbReference>